<sequence length="202" mass="22509">MTDVDSPPLRLARIVRAAEAEAWQDGYRFLEQAQRDAERYRDDTRRTSEEARRTALEDGRRAGIEAAVRLLEETGAAVVTTLATLEQDLVLLAVDLAEQVLGRFDDRDTVLRAAAQALAQLRTGDDVVLHTAPRHLEALRRHLQEQLAELPTGSVAVAADALAGPRDCTLATRRGILDLRIEAQLAALRTGIRRWYREEARP</sequence>
<dbReference type="Proteomes" id="UP000646365">
    <property type="component" value="Unassembled WGS sequence"/>
</dbReference>
<keyword evidence="1" id="KW-0813">Transport</keyword>
<evidence type="ECO:0000313" key="4">
    <source>
        <dbReference type="Proteomes" id="UP000646365"/>
    </source>
</evidence>
<proteinExistence type="predicted"/>
<dbReference type="InterPro" id="IPR051472">
    <property type="entry name" value="T3SS_Stator/FliH"/>
</dbReference>
<gene>
    <name evidence="3" type="ORF">GCM10011611_08570</name>
</gene>
<dbReference type="Pfam" id="PF06635">
    <property type="entry name" value="T3SS_SCTL"/>
    <property type="match status" value="1"/>
</dbReference>
<evidence type="ECO:0000256" key="1">
    <source>
        <dbReference type="ARBA" id="ARBA00022448"/>
    </source>
</evidence>
<dbReference type="PANTHER" id="PTHR34982">
    <property type="entry name" value="YOP PROTEINS TRANSLOCATION PROTEIN L"/>
    <property type="match status" value="1"/>
</dbReference>
<evidence type="ECO:0008006" key="5">
    <source>
        <dbReference type="Google" id="ProtNLM"/>
    </source>
</evidence>
<organism evidence="3 4">
    <name type="scientific">Aliidongia dinghuensis</name>
    <dbReference type="NCBI Taxonomy" id="1867774"/>
    <lineage>
        <taxon>Bacteria</taxon>
        <taxon>Pseudomonadati</taxon>
        <taxon>Pseudomonadota</taxon>
        <taxon>Alphaproteobacteria</taxon>
        <taxon>Rhodospirillales</taxon>
        <taxon>Dongiaceae</taxon>
        <taxon>Aliidongia</taxon>
    </lineage>
</organism>
<dbReference type="GO" id="GO:0015031">
    <property type="term" value="P:protein transport"/>
    <property type="evidence" value="ECO:0007669"/>
    <property type="project" value="UniProtKB-KW"/>
</dbReference>
<evidence type="ECO:0000313" key="3">
    <source>
        <dbReference type="EMBL" id="GGF05370.1"/>
    </source>
</evidence>
<dbReference type="RefSeq" id="WP_189042870.1">
    <property type="nucleotide sequence ID" value="NZ_BMJQ01000002.1"/>
</dbReference>
<dbReference type="EMBL" id="BMJQ01000002">
    <property type="protein sequence ID" value="GGF05370.1"/>
    <property type="molecule type" value="Genomic_DNA"/>
</dbReference>
<dbReference type="PANTHER" id="PTHR34982:SF1">
    <property type="entry name" value="FLAGELLAR ASSEMBLY PROTEIN FLIH"/>
    <property type="match status" value="1"/>
</dbReference>
<accession>A0A8J3E1V4</accession>
<reference evidence="3" key="2">
    <citation type="submission" date="2020-09" db="EMBL/GenBank/DDBJ databases">
        <authorList>
            <person name="Sun Q."/>
            <person name="Zhou Y."/>
        </authorList>
    </citation>
    <scope>NUCLEOTIDE SEQUENCE</scope>
    <source>
        <strain evidence="3">CGMCC 1.15725</strain>
    </source>
</reference>
<evidence type="ECO:0000256" key="2">
    <source>
        <dbReference type="ARBA" id="ARBA00022927"/>
    </source>
</evidence>
<dbReference type="GO" id="GO:0005829">
    <property type="term" value="C:cytosol"/>
    <property type="evidence" value="ECO:0007669"/>
    <property type="project" value="TreeGrafter"/>
</dbReference>
<protein>
    <recommendedName>
        <fullName evidence="5">HrpE/YscL family type III secretion apparatus protein</fullName>
    </recommendedName>
</protein>
<keyword evidence="2" id="KW-0653">Protein transport</keyword>
<name>A0A8J3E1V4_9PROT</name>
<reference evidence="3" key="1">
    <citation type="journal article" date="2014" name="Int. J. Syst. Evol. Microbiol.">
        <title>Complete genome sequence of Corynebacterium casei LMG S-19264T (=DSM 44701T), isolated from a smear-ripened cheese.</title>
        <authorList>
            <consortium name="US DOE Joint Genome Institute (JGI-PGF)"/>
            <person name="Walter F."/>
            <person name="Albersmeier A."/>
            <person name="Kalinowski J."/>
            <person name="Ruckert C."/>
        </authorList>
    </citation>
    <scope>NUCLEOTIDE SEQUENCE</scope>
    <source>
        <strain evidence="3">CGMCC 1.15725</strain>
    </source>
</reference>
<dbReference type="AlphaFoldDB" id="A0A8J3E1V4"/>
<comment type="caution">
    <text evidence="3">The sequence shown here is derived from an EMBL/GenBank/DDBJ whole genome shotgun (WGS) entry which is preliminary data.</text>
</comment>
<dbReference type="InterPro" id="IPR010586">
    <property type="entry name" value="T3SS_stator_protein"/>
</dbReference>
<keyword evidence="4" id="KW-1185">Reference proteome</keyword>